<evidence type="ECO:0000313" key="2">
    <source>
        <dbReference type="Proteomes" id="UP001158576"/>
    </source>
</evidence>
<proteinExistence type="predicted"/>
<dbReference type="EMBL" id="OU015568">
    <property type="protein sequence ID" value="CAG5082502.1"/>
    <property type="molecule type" value="Genomic_DNA"/>
</dbReference>
<reference evidence="1 2" key="1">
    <citation type="submission" date="2021-04" db="EMBL/GenBank/DDBJ databases">
        <authorList>
            <person name="Bliznina A."/>
        </authorList>
    </citation>
    <scope>NUCLEOTIDE SEQUENCE [LARGE SCALE GENOMIC DNA]</scope>
</reference>
<organism evidence="1 2">
    <name type="scientific">Oikopleura dioica</name>
    <name type="common">Tunicate</name>
    <dbReference type="NCBI Taxonomy" id="34765"/>
    <lineage>
        <taxon>Eukaryota</taxon>
        <taxon>Metazoa</taxon>
        <taxon>Chordata</taxon>
        <taxon>Tunicata</taxon>
        <taxon>Appendicularia</taxon>
        <taxon>Copelata</taxon>
        <taxon>Oikopleuridae</taxon>
        <taxon>Oikopleura</taxon>
    </lineage>
</organism>
<sequence length="132" mass="15006">MNARKEHVRRLNSELEETKDVLSKCVLGAVKARQNLLIGLDSTAENMARSAHQFEEISRDVMDEQKVKASCFPPLTAFLISTSRFVSEKLSNCRKRNRTTSSNHILDDGSEDEEDIEAMVNEIRQNEVVVRV</sequence>
<evidence type="ECO:0000313" key="1">
    <source>
        <dbReference type="EMBL" id="CAG5082502.1"/>
    </source>
</evidence>
<dbReference type="Proteomes" id="UP001158576">
    <property type="component" value="Chromosome PAR"/>
</dbReference>
<gene>
    <name evidence="1" type="ORF">OKIOD_LOCUS1701</name>
</gene>
<accession>A0ABN7RP31</accession>
<keyword evidence="2" id="KW-1185">Reference proteome</keyword>
<name>A0ABN7RP31_OIKDI</name>
<protein>
    <submittedName>
        <fullName evidence="1">Oidioi.mRNA.OKI2018_I69.PAR.g10143.t1.cds</fullName>
    </submittedName>
</protein>